<evidence type="ECO:0000313" key="2">
    <source>
        <dbReference type="Proteomes" id="UP001501576"/>
    </source>
</evidence>
<gene>
    <name evidence="1" type="ORF">GCM10010390_51450</name>
</gene>
<dbReference type="EMBL" id="BAAABZ010000049">
    <property type="protein sequence ID" value="GAA0543118.1"/>
    <property type="molecule type" value="Genomic_DNA"/>
</dbReference>
<name>A0ABN1DGM0_9ACTN</name>
<comment type="caution">
    <text evidence="1">The sequence shown here is derived from an EMBL/GenBank/DDBJ whole genome shotgun (WGS) entry which is preliminary data.</text>
</comment>
<sequence length="75" mass="8224">MRGHTGTSPARRALLLSYLARRSAAHGYDAGTLQIPDQMVKGRCRAKAECGAPAWKRWGVWSGGIRLTISRCSPR</sequence>
<proteinExistence type="predicted"/>
<protein>
    <submittedName>
        <fullName evidence="1">Uncharacterized protein</fullName>
    </submittedName>
</protein>
<reference evidence="1 2" key="1">
    <citation type="journal article" date="2019" name="Int. J. Syst. Evol. Microbiol.">
        <title>The Global Catalogue of Microorganisms (GCM) 10K type strain sequencing project: providing services to taxonomists for standard genome sequencing and annotation.</title>
        <authorList>
            <consortium name="The Broad Institute Genomics Platform"/>
            <consortium name="The Broad Institute Genome Sequencing Center for Infectious Disease"/>
            <person name="Wu L."/>
            <person name="Ma J."/>
        </authorList>
    </citation>
    <scope>NUCLEOTIDE SEQUENCE [LARGE SCALE GENOMIC DNA]</scope>
    <source>
        <strain evidence="1 2">JCM 5052</strain>
    </source>
</reference>
<organism evidence="1 2">
    <name type="scientific">Streptomyces mordarskii</name>
    <dbReference type="NCBI Taxonomy" id="1226758"/>
    <lineage>
        <taxon>Bacteria</taxon>
        <taxon>Bacillati</taxon>
        <taxon>Actinomycetota</taxon>
        <taxon>Actinomycetes</taxon>
        <taxon>Kitasatosporales</taxon>
        <taxon>Streptomycetaceae</taxon>
        <taxon>Streptomyces</taxon>
    </lineage>
</organism>
<evidence type="ECO:0000313" key="1">
    <source>
        <dbReference type="EMBL" id="GAA0543118.1"/>
    </source>
</evidence>
<accession>A0ABN1DGM0</accession>
<dbReference type="Proteomes" id="UP001501576">
    <property type="component" value="Unassembled WGS sequence"/>
</dbReference>
<keyword evidence="2" id="KW-1185">Reference proteome</keyword>